<dbReference type="OrthoDB" id="9783707at2"/>
<feature type="domain" description="EamA" evidence="2">
    <location>
        <begin position="6"/>
        <end position="131"/>
    </location>
</feature>
<dbReference type="EMBL" id="LC066377">
    <property type="protein sequence ID" value="BAT28933.1"/>
    <property type="molecule type" value="Genomic_DNA"/>
</dbReference>
<sequence length="277" mass="28833">MTGAVIALALSAALAHAVWNAFLRSGADRLWVVTVMALVMAAISLPVAIVLPMPAAPAWPYLAASGVLQVIYSLFLVAAYRHGDLGQVYPIIRGTVPILVALGAFFTAGERLSTTTVSGMALIVLAILLLGTGRRRAALPTLIWAVATGGMIATYATIDALGVRLSGDPLAYSAWLTLLYAALLVPVYLLTRGKLRIDWRDRESRKAAGGGVISLGSYVLVVAALALGPAGPVMALRETSVVFAALIGAVFLREGLDARRLIACAVLCLGTIVTALS</sequence>
<evidence type="ECO:0000259" key="2">
    <source>
        <dbReference type="Pfam" id="PF00892"/>
    </source>
</evidence>
<keyword evidence="1" id="KW-0812">Transmembrane</keyword>
<evidence type="ECO:0000256" key="1">
    <source>
        <dbReference type="SAM" id="Phobius"/>
    </source>
</evidence>
<proteinExistence type="predicted"/>
<dbReference type="Gene3D" id="1.10.3730.20">
    <property type="match status" value="2"/>
</dbReference>
<dbReference type="RefSeq" id="WP_062229255.1">
    <property type="nucleotide sequence ID" value="NZ_BBWR01000018.1"/>
</dbReference>
<name>A0A0P0Z4I5_9HYPH</name>
<dbReference type="AlphaFoldDB" id="A0A0P0Z4I5"/>
<feature type="transmembrane region" description="Helical" evidence="1">
    <location>
        <begin position="30"/>
        <end position="51"/>
    </location>
</feature>
<dbReference type="SUPFAM" id="SSF103481">
    <property type="entry name" value="Multidrug resistance efflux transporter EmrE"/>
    <property type="match status" value="2"/>
</dbReference>
<organism evidence="3">
    <name type="scientific">Aureimonas frigidaquae</name>
    <dbReference type="NCBI Taxonomy" id="424757"/>
    <lineage>
        <taxon>Bacteria</taxon>
        <taxon>Pseudomonadati</taxon>
        <taxon>Pseudomonadota</taxon>
        <taxon>Alphaproteobacteria</taxon>
        <taxon>Hyphomicrobiales</taxon>
        <taxon>Aurantimonadaceae</taxon>
        <taxon>Aureimonas</taxon>
    </lineage>
</organism>
<protein>
    <submittedName>
        <fullName evidence="3">Putative membrane protein</fullName>
    </submittedName>
</protein>
<feature type="transmembrane region" description="Helical" evidence="1">
    <location>
        <begin position="137"/>
        <end position="158"/>
    </location>
</feature>
<feature type="domain" description="EamA" evidence="2">
    <location>
        <begin position="141"/>
        <end position="274"/>
    </location>
</feature>
<dbReference type="Pfam" id="PF00892">
    <property type="entry name" value="EamA"/>
    <property type="match status" value="2"/>
</dbReference>
<feature type="transmembrane region" description="Helical" evidence="1">
    <location>
        <begin position="211"/>
        <end position="228"/>
    </location>
</feature>
<feature type="transmembrane region" description="Helical" evidence="1">
    <location>
        <begin position="58"/>
        <end position="80"/>
    </location>
</feature>
<dbReference type="InterPro" id="IPR000620">
    <property type="entry name" value="EamA_dom"/>
</dbReference>
<accession>A0A0P0Z4I5</accession>
<keyword evidence="1" id="KW-0472">Membrane</keyword>
<feature type="transmembrane region" description="Helical" evidence="1">
    <location>
        <begin position="234"/>
        <end position="252"/>
    </location>
</feature>
<dbReference type="InterPro" id="IPR037185">
    <property type="entry name" value="EmrE-like"/>
</dbReference>
<reference evidence="3" key="1">
    <citation type="journal article" date="2015" name="Proc. Natl. Acad. Sci. U.S.A.">
        <title>Bacterial clade with the ribosomal RNA operon on a small plasmid rather than the chromosome.</title>
        <authorList>
            <person name="Anda M."/>
            <person name="Ohtsubo Y."/>
            <person name="Okubo T."/>
            <person name="Sugawara M."/>
            <person name="Nagata Y."/>
            <person name="Tsuda M."/>
            <person name="Minamisawa K."/>
            <person name="Mitsui H."/>
        </authorList>
    </citation>
    <scope>NUCLEOTIDE SEQUENCE</scope>
    <source>
        <strain evidence="3">JCM 14755</strain>
    </source>
</reference>
<evidence type="ECO:0000313" key="3">
    <source>
        <dbReference type="EMBL" id="BAT28933.1"/>
    </source>
</evidence>
<feature type="transmembrane region" description="Helical" evidence="1">
    <location>
        <begin position="112"/>
        <end position="130"/>
    </location>
</feature>
<dbReference type="GO" id="GO:0016020">
    <property type="term" value="C:membrane"/>
    <property type="evidence" value="ECO:0007669"/>
    <property type="project" value="InterPro"/>
</dbReference>
<feature type="transmembrane region" description="Helical" evidence="1">
    <location>
        <begin position="170"/>
        <end position="190"/>
    </location>
</feature>
<keyword evidence="1" id="KW-1133">Transmembrane helix</keyword>